<evidence type="ECO:0000313" key="9">
    <source>
        <dbReference type="EMBL" id="GFF21701.1"/>
    </source>
</evidence>
<keyword evidence="5" id="KW-0256">Endoplasmic reticulum</keyword>
<evidence type="ECO:0000313" key="10">
    <source>
        <dbReference type="Proteomes" id="UP000452235"/>
    </source>
</evidence>
<dbReference type="GO" id="GO:0005739">
    <property type="term" value="C:mitochondrion"/>
    <property type="evidence" value="ECO:0007669"/>
    <property type="project" value="UniProtKB-SubCell"/>
</dbReference>
<dbReference type="GO" id="GO:0005783">
    <property type="term" value="C:endoplasmic reticulum"/>
    <property type="evidence" value="ECO:0007669"/>
    <property type="project" value="UniProtKB-SubCell"/>
</dbReference>
<name>A0A5M3ZDM2_ASPTE</name>
<dbReference type="InterPro" id="IPR052374">
    <property type="entry name" value="SERAC1"/>
</dbReference>
<evidence type="ECO:0000259" key="8">
    <source>
        <dbReference type="Pfam" id="PF05057"/>
    </source>
</evidence>
<dbReference type="AlphaFoldDB" id="A0A5M3ZDM2"/>
<keyword evidence="10" id="KW-1185">Reference proteome</keyword>
<dbReference type="GO" id="GO:0016020">
    <property type="term" value="C:membrane"/>
    <property type="evidence" value="ECO:0007669"/>
    <property type="project" value="UniProtKB-SubCell"/>
</dbReference>
<reference evidence="9 10" key="1">
    <citation type="submission" date="2020-01" db="EMBL/GenBank/DDBJ databases">
        <title>Aspergillus terreus IFO 6365 whole genome shotgun sequence.</title>
        <authorList>
            <person name="Kanamasa S."/>
            <person name="Takahashi H."/>
        </authorList>
    </citation>
    <scope>NUCLEOTIDE SEQUENCE [LARGE SCALE GENOMIC DNA]</scope>
    <source>
        <strain evidence="9 10">IFO 6365</strain>
    </source>
</reference>
<dbReference type="EMBL" id="BLJY01000016">
    <property type="protein sequence ID" value="GFF21701.1"/>
    <property type="molecule type" value="Genomic_DNA"/>
</dbReference>
<proteinExistence type="inferred from homology"/>
<organism evidence="9 10">
    <name type="scientific">Aspergillus terreus</name>
    <dbReference type="NCBI Taxonomy" id="33178"/>
    <lineage>
        <taxon>Eukaryota</taxon>
        <taxon>Fungi</taxon>
        <taxon>Dikarya</taxon>
        <taxon>Ascomycota</taxon>
        <taxon>Pezizomycotina</taxon>
        <taxon>Eurotiomycetes</taxon>
        <taxon>Eurotiomycetidae</taxon>
        <taxon>Eurotiales</taxon>
        <taxon>Aspergillaceae</taxon>
        <taxon>Aspergillus</taxon>
        <taxon>Aspergillus subgen. Circumdati</taxon>
    </lineage>
</organism>
<sequence length="355" mass="39135">MDPSTVSFQVNRLGLTLLHPRSNDANSLAAPTVNIVFVHGLRGHPRKTWEYVTPVQRAVTRSAGAVPAKKKNWFNKLKLESSLRSTVAGPHLRLADTNGPMDGYENVYWPADLLPSVVPNARIWAYGYNADIIGGLFQSNNKNSILQHGNDFMVKAERILKGDLPIIFVAHSLGGLVVKVAMYRMWSSVDSRYQRFFRRIRAVVFCGTPHRGSNAAAWGTLAANLIAMAFVDSNSRLLSDLRIDSEVLDRTQEDFLKALHRASIRIHSFQEGRALSGMKGLSDKVVDDFSSKLGLPEETVETTDADHREMIREPGVKDISDVLKELEQMAVGAGQAVEVGELSLLTSVIVSNNTG</sequence>
<protein>
    <submittedName>
        <fullName evidence="9">PGAP1-like protein-domain-containing protein</fullName>
    </submittedName>
</protein>
<dbReference type="Proteomes" id="UP000452235">
    <property type="component" value="Unassembled WGS sequence"/>
</dbReference>
<comment type="subcellular location">
    <subcellularLocation>
        <location evidence="2">Endoplasmic reticulum</location>
    </subcellularLocation>
    <subcellularLocation>
        <location evidence="3">Membrane</location>
    </subcellularLocation>
    <subcellularLocation>
        <location evidence="1">Mitochondrion</location>
    </subcellularLocation>
</comment>
<evidence type="ECO:0000256" key="7">
    <source>
        <dbReference type="ARBA" id="ARBA00023136"/>
    </source>
</evidence>
<dbReference type="Pfam" id="PF05057">
    <property type="entry name" value="DUF676"/>
    <property type="match status" value="1"/>
</dbReference>
<dbReference type="OrthoDB" id="427518at2759"/>
<evidence type="ECO:0000256" key="2">
    <source>
        <dbReference type="ARBA" id="ARBA00004240"/>
    </source>
</evidence>
<evidence type="ECO:0000256" key="6">
    <source>
        <dbReference type="ARBA" id="ARBA00023128"/>
    </source>
</evidence>
<accession>A0A5M3ZDM2</accession>
<evidence type="ECO:0000256" key="5">
    <source>
        <dbReference type="ARBA" id="ARBA00022824"/>
    </source>
</evidence>
<dbReference type="PANTHER" id="PTHR48182:SF2">
    <property type="entry name" value="PROTEIN SERAC1"/>
    <property type="match status" value="1"/>
</dbReference>
<dbReference type="SUPFAM" id="SSF53474">
    <property type="entry name" value="alpha/beta-Hydrolases"/>
    <property type="match status" value="1"/>
</dbReference>
<evidence type="ECO:0000256" key="3">
    <source>
        <dbReference type="ARBA" id="ARBA00004370"/>
    </source>
</evidence>
<dbReference type="PANTHER" id="PTHR48182">
    <property type="entry name" value="PROTEIN SERAC1"/>
    <property type="match status" value="1"/>
</dbReference>
<comment type="caution">
    <text evidence="9">The sequence shown here is derived from an EMBL/GenBank/DDBJ whole genome shotgun (WGS) entry which is preliminary data.</text>
</comment>
<keyword evidence="6" id="KW-0496">Mitochondrion</keyword>
<evidence type="ECO:0000256" key="4">
    <source>
        <dbReference type="ARBA" id="ARBA00007920"/>
    </source>
</evidence>
<gene>
    <name evidence="9" type="ORF">ATEIFO6365_0016002200</name>
</gene>
<dbReference type="Gene3D" id="3.40.50.1820">
    <property type="entry name" value="alpha/beta hydrolase"/>
    <property type="match status" value="1"/>
</dbReference>
<keyword evidence="7" id="KW-0472">Membrane</keyword>
<dbReference type="VEuPathDB" id="FungiDB:ATEG_04685"/>
<dbReference type="InterPro" id="IPR007751">
    <property type="entry name" value="DUF676_lipase-like"/>
</dbReference>
<feature type="domain" description="DUF676" evidence="8">
    <location>
        <begin position="166"/>
        <end position="214"/>
    </location>
</feature>
<comment type="similarity">
    <text evidence="4">Belongs to the putative lipase ROG1 family.</text>
</comment>
<dbReference type="InterPro" id="IPR029058">
    <property type="entry name" value="AB_hydrolase_fold"/>
</dbReference>
<evidence type="ECO:0000256" key="1">
    <source>
        <dbReference type="ARBA" id="ARBA00004173"/>
    </source>
</evidence>